<gene>
    <name evidence="4" type="ORF">EBB54_20235</name>
</gene>
<accession>A0A3R8LKT8</accession>
<name>A0A3R8LKT8_9FIRM</name>
<evidence type="ECO:0000313" key="5">
    <source>
        <dbReference type="Proteomes" id="UP000274920"/>
    </source>
</evidence>
<organism evidence="4 5">
    <name type="scientific">Schaedlerella arabinosiphila</name>
    <dbReference type="NCBI Taxonomy" id="2044587"/>
    <lineage>
        <taxon>Bacteria</taxon>
        <taxon>Bacillati</taxon>
        <taxon>Bacillota</taxon>
        <taxon>Clostridia</taxon>
        <taxon>Lachnospirales</taxon>
        <taxon>Lachnospiraceae</taxon>
        <taxon>Schaedlerella</taxon>
    </lineage>
</organism>
<evidence type="ECO:0000259" key="3">
    <source>
        <dbReference type="Pfam" id="PF12850"/>
    </source>
</evidence>
<evidence type="ECO:0000313" key="4">
    <source>
        <dbReference type="EMBL" id="RRK35456.1"/>
    </source>
</evidence>
<dbReference type="InterPro" id="IPR024654">
    <property type="entry name" value="Calcineurin-like_PHP_lpxH"/>
</dbReference>
<dbReference type="Pfam" id="PF12850">
    <property type="entry name" value="Metallophos_2"/>
    <property type="match status" value="1"/>
</dbReference>
<comment type="cofactor">
    <cofactor evidence="2">
        <name>a divalent metal cation</name>
        <dbReference type="ChEBI" id="CHEBI:60240"/>
    </cofactor>
</comment>
<dbReference type="NCBIfam" id="TIGR00040">
    <property type="entry name" value="yfcE"/>
    <property type="match status" value="1"/>
</dbReference>
<dbReference type="EC" id="3.1.4.-" evidence="2"/>
<keyword evidence="2" id="KW-0479">Metal-binding</keyword>
<evidence type="ECO:0000256" key="1">
    <source>
        <dbReference type="ARBA" id="ARBA00008950"/>
    </source>
</evidence>
<keyword evidence="5" id="KW-1185">Reference proteome</keyword>
<comment type="similarity">
    <text evidence="1 2">Belongs to the metallophosphoesterase superfamily. YfcE family.</text>
</comment>
<dbReference type="InterPro" id="IPR000979">
    <property type="entry name" value="Phosphodiesterase_MJ0936/Vps29"/>
</dbReference>
<dbReference type="RefSeq" id="WP_125128676.1">
    <property type="nucleotide sequence ID" value="NZ_RHJS01000002.1"/>
</dbReference>
<dbReference type="SUPFAM" id="SSF56300">
    <property type="entry name" value="Metallo-dependent phosphatases"/>
    <property type="match status" value="1"/>
</dbReference>
<dbReference type="EMBL" id="RHJS01000002">
    <property type="protein sequence ID" value="RRK35456.1"/>
    <property type="molecule type" value="Genomic_DNA"/>
</dbReference>
<dbReference type="InterPro" id="IPR029052">
    <property type="entry name" value="Metallo-depent_PP-like"/>
</dbReference>
<dbReference type="PANTHER" id="PTHR11124">
    <property type="entry name" value="VACUOLAR SORTING PROTEIN VPS29"/>
    <property type="match status" value="1"/>
</dbReference>
<dbReference type="Proteomes" id="UP000274920">
    <property type="component" value="Unassembled WGS sequence"/>
</dbReference>
<evidence type="ECO:0000256" key="2">
    <source>
        <dbReference type="RuleBase" id="RU362039"/>
    </source>
</evidence>
<dbReference type="GO" id="GO:0046872">
    <property type="term" value="F:metal ion binding"/>
    <property type="evidence" value="ECO:0007669"/>
    <property type="project" value="UniProtKB-KW"/>
</dbReference>
<protein>
    <recommendedName>
        <fullName evidence="2">Phosphoesterase</fullName>
        <ecNumber evidence="2">3.1.4.-</ecNumber>
    </recommendedName>
</protein>
<feature type="domain" description="Calcineurin-like phosphoesterase" evidence="3">
    <location>
        <begin position="5"/>
        <end position="152"/>
    </location>
</feature>
<proteinExistence type="inferred from homology"/>
<comment type="caution">
    <text evidence="4">The sequence shown here is derived from an EMBL/GenBank/DDBJ whole genome shotgun (WGS) entry which is preliminary data.</text>
</comment>
<sequence>MEGHRIGVISDTHGLLRPETAAVLKTCEIILHAGDVGKPEVLRQLRSIADTRAVRGNVDSVRLKDFHALEACPEDLPENLPEELETELFGFRIYMIHDKKQIRRDLSGTDLIVCGHSHKYEVGRFGNITCLNPGSCGPRRFRLPVTMMLLTLHPAEHRLETEQIDCLATAEGKTISNAEAPAGIPQGRMAADAHTKRVCGTGQGGRSDSEEEMKIPEQDMYRLIRQIMKDVDAGRRIAEIAVRHHIDEGFTEQVCRMYLTHPGVDVDGILDRMERKNIL</sequence>
<reference evidence="4" key="1">
    <citation type="submission" date="2018-10" db="EMBL/GenBank/DDBJ databases">
        <title>Schaedlerella arabinophila gen. nov. sp. nov., isolated from the mouse intestinal tract and comparative analysis with the genome of the closely related altered Schaedler flora strain ASF502.</title>
        <authorList>
            <person name="Miyake S."/>
            <person name="Soh M."/>
            <person name="Seedorf H."/>
        </authorList>
    </citation>
    <scope>NUCLEOTIDE SEQUENCE [LARGE SCALE GENOMIC DNA]</scope>
    <source>
        <strain evidence="4">DSM 106076</strain>
    </source>
</reference>
<dbReference type="AlphaFoldDB" id="A0A3R8LKT8"/>
<dbReference type="GO" id="GO:0016787">
    <property type="term" value="F:hydrolase activity"/>
    <property type="evidence" value="ECO:0007669"/>
    <property type="project" value="UniProtKB-UniRule"/>
</dbReference>
<dbReference type="Gene3D" id="3.60.21.10">
    <property type="match status" value="1"/>
</dbReference>